<gene>
    <name evidence="1" type="ORF">BSQ44_25575</name>
</gene>
<reference evidence="1 2" key="1">
    <citation type="submission" date="2016-11" db="EMBL/GenBank/DDBJ databases">
        <title>Mesorhizobium oceanicum sp. nov., isolated from deep seawater in South China Sea.</title>
        <authorList>
            <person name="Fu G.-Y."/>
        </authorList>
    </citation>
    <scope>NUCLEOTIDE SEQUENCE [LARGE SCALE GENOMIC DNA]</scope>
    <source>
        <strain evidence="1 2">B7</strain>
        <plasmid evidence="2">Plasmid unnamed1</plasmid>
    </source>
</reference>
<keyword evidence="1" id="KW-0614">Plasmid</keyword>
<organism evidence="1 2">
    <name type="scientific">Aquibium oceanicum</name>
    <dbReference type="NCBI Taxonomy" id="1670800"/>
    <lineage>
        <taxon>Bacteria</taxon>
        <taxon>Pseudomonadati</taxon>
        <taxon>Pseudomonadota</taxon>
        <taxon>Alphaproteobacteria</taxon>
        <taxon>Hyphomicrobiales</taxon>
        <taxon>Phyllobacteriaceae</taxon>
        <taxon>Aquibium</taxon>
    </lineage>
</organism>
<protein>
    <submittedName>
        <fullName evidence="1">Uncharacterized protein</fullName>
    </submittedName>
</protein>
<dbReference type="EMBL" id="CP018172">
    <property type="protein sequence ID" value="APH74874.1"/>
    <property type="molecule type" value="Genomic_DNA"/>
</dbReference>
<dbReference type="Proteomes" id="UP000182840">
    <property type="component" value="Plasmid unnamed1"/>
</dbReference>
<sequence length="152" mass="17861">MIMHDWRLHEEISSDIDARPWDVLVKEATATSYRIEATCPDRTERQLWLEIQDGNLVVHAYDPEHEEPVNLRISRTDITVDTEREGQALRRADKKRFAAMQAFVRQMSAMSLPEEETTGDLDEFIADLDEERLFGAYHTFMYMIRSAREIEK</sequence>
<keyword evidence="2" id="KW-1185">Reference proteome</keyword>
<geneLocation type="plasmid" evidence="1">
    <name>unnamed1</name>
</geneLocation>
<dbReference type="AlphaFoldDB" id="A0A1L3SZS7"/>
<dbReference type="RefSeq" id="WP_072608330.1">
    <property type="nucleotide sequence ID" value="NZ_CP018172.1"/>
</dbReference>
<name>A0A1L3SZS7_9HYPH</name>
<dbReference type="KEGG" id="meso:BSQ44_25575"/>
<accession>A0A1L3SZS7</accession>
<evidence type="ECO:0000313" key="1">
    <source>
        <dbReference type="EMBL" id="APH74874.1"/>
    </source>
</evidence>
<proteinExistence type="predicted"/>
<evidence type="ECO:0000313" key="2">
    <source>
        <dbReference type="Proteomes" id="UP000182840"/>
    </source>
</evidence>